<protein>
    <submittedName>
        <fullName evidence="1">Unnamed protein product</fullName>
    </submittedName>
</protein>
<keyword evidence="2" id="KW-1185">Reference proteome</keyword>
<evidence type="ECO:0000313" key="1">
    <source>
        <dbReference type="EMBL" id="GME84542.1"/>
    </source>
</evidence>
<name>A0ACB5TC70_AMBMO</name>
<organism evidence="1 2">
    <name type="scientific">Ambrosiozyma monospora</name>
    <name type="common">Yeast</name>
    <name type="synonym">Endomycopsis monosporus</name>
    <dbReference type="NCBI Taxonomy" id="43982"/>
    <lineage>
        <taxon>Eukaryota</taxon>
        <taxon>Fungi</taxon>
        <taxon>Dikarya</taxon>
        <taxon>Ascomycota</taxon>
        <taxon>Saccharomycotina</taxon>
        <taxon>Pichiomycetes</taxon>
        <taxon>Pichiales</taxon>
        <taxon>Pichiaceae</taxon>
        <taxon>Ambrosiozyma</taxon>
    </lineage>
</organism>
<gene>
    <name evidence="1" type="ORF">Amon02_000691700</name>
</gene>
<dbReference type="Proteomes" id="UP001165064">
    <property type="component" value="Unassembled WGS sequence"/>
</dbReference>
<accession>A0ACB5TC70</accession>
<evidence type="ECO:0000313" key="2">
    <source>
        <dbReference type="Proteomes" id="UP001165064"/>
    </source>
</evidence>
<reference evidence="1" key="1">
    <citation type="submission" date="2023-04" db="EMBL/GenBank/DDBJ databases">
        <title>Ambrosiozyma monospora NBRC 10751.</title>
        <authorList>
            <person name="Ichikawa N."/>
            <person name="Sato H."/>
            <person name="Tonouchi N."/>
        </authorList>
    </citation>
    <scope>NUCLEOTIDE SEQUENCE</scope>
    <source>
        <strain evidence="1">NBRC 10751</strain>
    </source>
</reference>
<comment type="caution">
    <text evidence="1">The sequence shown here is derived from an EMBL/GenBank/DDBJ whole genome shotgun (WGS) entry which is preliminary data.</text>
</comment>
<proteinExistence type="predicted"/>
<dbReference type="EMBL" id="BSXS01005569">
    <property type="protein sequence ID" value="GME84542.1"/>
    <property type="molecule type" value="Genomic_DNA"/>
</dbReference>
<sequence>MNSEVQKLLQEVEGKPKVIDKSSTLNQCSTKIYFASRTHSQLNQFTDQLRLTSFPSSFEGIEEKIKYLPMSSRKQLCIHEKVSKIKDTQELNDACLQLQKDKEEGCPFYPNPSSEHDTELMNNFRDLSFSDIHDIEDLHDIGKHYNICPYYSSRKSVDIAEIISLPYQLLLQKSTREVLGLSLKDSIVIIDEAHNLLDTISDLNSSSISFKDMLKARNALKSYMKKFSSKMNGGNRINISLLYKLITYLAKYMKKQTDAKKNKPGTEISAIDIFEGTTGDLLNIHSLEKYLSKSKIAFKLESYMEKLETDEQATNINNKQSFKNKKPSSTPVLFKIKSFLYCLSNPSKSGKLFFDKSSDGDTVMTYLLLDPSEAFKDIVEQSKCVILAGGTMEPVSDFTNLLFPYLSSEKINHFNCGHIIPDSNLNVYPIRSFNGCEFEFTFDKRNGTNLINNLGQSLIKILMSVPFGVVVFFPSYKYLDQVVDCWKKAGLLPQIEKLKKVFTESKTDSAESVLQNYSSLIETERKGAVLFSVVGGKMSEGINFSNDLARAVIMVGLPFPNVFSGDLIAKRKYIETTTLENGECGSCYS</sequence>